<keyword evidence="10" id="KW-0275">Fatty acid biosynthesis</keyword>
<dbReference type="PANTHER" id="PTHR30272">
    <property type="entry name" value="3-HYDROXYACYL-[ACYL-CARRIER-PROTEIN] DEHYDRATASE"/>
    <property type="match status" value="1"/>
</dbReference>
<evidence type="ECO:0000256" key="1">
    <source>
        <dbReference type="ARBA" id="ARBA00001055"/>
    </source>
</evidence>
<keyword evidence="15" id="KW-1185">Reference proteome</keyword>
<comment type="pathway">
    <text evidence="3">Lipid metabolism; fatty acid biosynthesis.</text>
</comment>
<dbReference type="RefSeq" id="WP_013975760.1">
    <property type="nucleotide sequence ID" value="NC_015735.1"/>
</dbReference>
<dbReference type="CDD" id="cd01287">
    <property type="entry name" value="FabA"/>
    <property type="match status" value="1"/>
</dbReference>
<dbReference type="Proteomes" id="UP000000504">
    <property type="component" value="Chromosome"/>
</dbReference>
<evidence type="ECO:0000256" key="3">
    <source>
        <dbReference type="ARBA" id="ARBA00005194"/>
    </source>
</evidence>
<comment type="subunit">
    <text evidence="5">Homodimer.</text>
</comment>
<protein>
    <recommendedName>
        <fullName evidence="13">3-hydroxyacyl-[acyl-carrier-protein] dehydratase FabA</fullName>
        <ecNumber evidence="13">4.2.1.59</ecNumber>
    </recommendedName>
</protein>
<evidence type="ECO:0000256" key="4">
    <source>
        <dbReference type="ARBA" id="ARBA00006714"/>
    </source>
</evidence>
<proteinExistence type="inferred from homology"/>
<dbReference type="GO" id="GO:0019171">
    <property type="term" value="F:(3R)-hydroxyacyl-[acyl-carrier-protein] dehydratase activity"/>
    <property type="evidence" value="ECO:0007669"/>
    <property type="project" value="UniProtKB-UniRule"/>
</dbReference>
<reference key="1">
    <citation type="submission" date="2010-09" db="EMBL/GenBank/DDBJ databases">
        <title>An interdependent metabolic patchwork in the nested three-way symbiosis of mealybugs.</title>
        <authorList>
            <person name="McCutcheon J.P."/>
            <person name="von Dohlen C.D."/>
        </authorList>
    </citation>
    <scope>NUCLEOTIDE SEQUENCE</scope>
    <source>
        <strain>PCIT</strain>
    </source>
</reference>
<accession>F7XY34</accession>
<sequence>MVDKCEVYTKEDLLASSRGELFGEKGPQLPAPNMLMIDRVVKMNEDGGYYNKGFVEAEQDIQPNMWFFGCHFIRDPVMPGCLGLEAMWQLIGFYLGWLGGEGKGRALGVGKVNFAGQILPSAKKVTYRINFRRVLNRKLVMGIADGELICDGTVIYTARNLTVGLLKETTR</sequence>
<comment type="similarity">
    <text evidence="4">Belongs to the thioester dehydratase family. FabA subfamily.</text>
</comment>
<dbReference type="NCBIfam" id="TIGR01749">
    <property type="entry name" value="fabA"/>
    <property type="match status" value="1"/>
</dbReference>
<dbReference type="eggNOG" id="COG0764">
    <property type="taxonomic scope" value="Bacteria"/>
</dbReference>
<dbReference type="Gene3D" id="3.10.129.10">
    <property type="entry name" value="Hotdog Thioesterase"/>
    <property type="match status" value="1"/>
</dbReference>
<evidence type="ECO:0000256" key="5">
    <source>
        <dbReference type="ARBA" id="ARBA00011738"/>
    </source>
</evidence>
<keyword evidence="9" id="KW-0443">Lipid metabolism</keyword>
<reference evidence="14 15" key="2">
    <citation type="journal article" date="2011" name="Curr. Biol.">
        <title>An interdependent metabolic patchwork in the nested symbiosis of mealybugs.</title>
        <authorList>
            <person name="McCutcheon J.P."/>
            <person name="von Dohlen C.D."/>
        </authorList>
    </citation>
    <scope>NUCLEOTIDE SEQUENCE [LARGE SCALE GENOMIC DNA]</scope>
    <source>
        <strain evidence="14 15">PCIT</strain>
    </source>
</reference>
<dbReference type="InterPro" id="IPR029069">
    <property type="entry name" value="HotDog_dom_sf"/>
</dbReference>
<evidence type="ECO:0000256" key="12">
    <source>
        <dbReference type="ARBA" id="ARBA00023239"/>
    </source>
</evidence>
<name>F7XY34_MOREP</name>
<evidence type="ECO:0000256" key="6">
    <source>
        <dbReference type="ARBA" id="ARBA00022490"/>
    </source>
</evidence>
<dbReference type="UniPathway" id="UPA00094"/>
<evidence type="ECO:0000256" key="13">
    <source>
        <dbReference type="NCBIfam" id="TIGR01749"/>
    </source>
</evidence>
<evidence type="ECO:0000256" key="10">
    <source>
        <dbReference type="ARBA" id="ARBA00023160"/>
    </source>
</evidence>
<evidence type="ECO:0000256" key="9">
    <source>
        <dbReference type="ARBA" id="ARBA00023098"/>
    </source>
</evidence>
<dbReference type="Pfam" id="PF07977">
    <property type="entry name" value="FabA"/>
    <property type="match status" value="1"/>
</dbReference>
<dbReference type="OrthoDB" id="9786735at2"/>
<keyword evidence="7" id="KW-0444">Lipid biosynthesis</keyword>
<gene>
    <name evidence="14" type="primary">fabA</name>
    <name evidence="14" type="ordered locus">MEPCIT_383</name>
</gene>
<keyword evidence="12" id="KW-0456">Lyase</keyword>
<evidence type="ECO:0000313" key="14">
    <source>
        <dbReference type="EMBL" id="AEI75010.1"/>
    </source>
</evidence>
<dbReference type="PANTHER" id="PTHR30272:SF8">
    <property type="entry name" value="3-HYDROXYDECANOYL-[ACYL-CARRIER-PROTEIN] DEHYDRATASE"/>
    <property type="match status" value="1"/>
</dbReference>
<keyword evidence="8" id="KW-0276">Fatty acid metabolism</keyword>
<dbReference type="KEGG" id="men:MEPCIT_383"/>
<evidence type="ECO:0000313" key="15">
    <source>
        <dbReference type="Proteomes" id="UP000000504"/>
    </source>
</evidence>
<dbReference type="GO" id="GO:0016853">
    <property type="term" value="F:isomerase activity"/>
    <property type="evidence" value="ECO:0007669"/>
    <property type="project" value="UniProtKB-KW"/>
</dbReference>
<comment type="subcellular location">
    <subcellularLocation>
        <location evidence="2">Cytoplasm</location>
    </subcellularLocation>
</comment>
<dbReference type="HOGENOM" id="CLU_097925_0_0_6"/>
<dbReference type="GO" id="GO:0005737">
    <property type="term" value="C:cytoplasm"/>
    <property type="evidence" value="ECO:0007669"/>
    <property type="project" value="UniProtKB-SubCell"/>
</dbReference>
<evidence type="ECO:0000256" key="2">
    <source>
        <dbReference type="ARBA" id="ARBA00004496"/>
    </source>
</evidence>
<dbReference type="InterPro" id="IPR010083">
    <property type="entry name" value="FabA"/>
</dbReference>
<organism evidence="14 15">
    <name type="scientific">Moranella endobia (strain PCIT)</name>
    <dbReference type="NCBI Taxonomy" id="903503"/>
    <lineage>
        <taxon>Bacteria</taxon>
        <taxon>Pseudomonadati</taxon>
        <taxon>Pseudomonadota</taxon>
        <taxon>Gammaproteobacteria</taxon>
        <taxon>Enterobacterales</taxon>
        <taxon>Enterobacteriaceae</taxon>
        <taxon>Candidatus Moranella</taxon>
    </lineage>
</organism>
<comment type="catalytic activity">
    <reaction evidence="1">
        <text>a (3R)-hydroxyacyl-[ACP] = a (2E)-enoyl-[ACP] + H2O</text>
        <dbReference type="Rhea" id="RHEA:13097"/>
        <dbReference type="Rhea" id="RHEA-COMP:9925"/>
        <dbReference type="Rhea" id="RHEA-COMP:9945"/>
        <dbReference type="ChEBI" id="CHEBI:15377"/>
        <dbReference type="ChEBI" id="CHEBI:78784"/>
        <dbReference type="ChEBI" id="CHEBI:78827"/>
        <dbReference type="EC" id="4.2.1.59"/>
    </reaction>
</comment>
<keyword evidence="11" id="KW-0413">Isomerase</keyword>
<dbReference type="SUPFAM" id="SSF54637">
    <property type="entry name" value="Thioesterase/thiol ester dehydrase-isomerase"/>
    <property type="match status" value="1"/>
</dbReference>
<dbReference type="EMBL" id="CP002243">
    <property type="protein sequence ID" value="AEI75010.1"/>
    <property type="molecule type" value="Genomic_DNA"/>
</dbReference>
<dbReference type="NCBIfam" id="NF003509">
    <property type="entry name" value="PRK05174.1"/>
    <property type="match status" value="1"/>
</dbReference>
<dbReference type="GO" id="GO:0006633">
    <property type="term" value="P:fatty acid biosynthetic process"/>
    <property type="evidence" value="ECO:0007669"/>
    <property type="project" value="UniProtKB-UniRule"/>
</dbReference>
<dbReference type="AlphaFoldDB" id="F7XY34"/>
<dbReference type="EC" id="4.2.1.59" evidence="13"/>
<dbReference type="STRING" id="903503.MEPCIT_383"/>
<evidence type="ECO:0000256" key="11">
    <source>
        <dbReference type="ARBA" id="ARBA00023235"/>
    </source>
</evidence>
<dbReference type="InterPro" id="IPR013114">
    <property type="entry name" value="FabA_FabZ"/>
</dbReference>
<evidence type="ECO:0000256" key="7">
    <source>
        <dbReference type="ARBA" id="ARBA00022516"/>
    </source>
</evidence>
<evidence type="ECO:0000256" key="8">
    <source>
        <dbReference type="ARBA" id="ARBA00022832"/>
    </source>
</evidence>
<keyword evidence="6" id="KW-0963">Cytoplasm</keyword>